<comment type="caution">
    <text evidence="4">The sequence shown here is derived from an EMBL/GenBank/DDBJ whole genome shotgun (WGS) entry which is preliminary data.</text>
</comment>
<protein>
    <recommendedName>
        <fullName evidence="6">Pro-resilin</fullName>
    </recommendedName>
</protein>
<dbReference type="OrthoDB" id="6365837at2759"/>
<dbReference type="PANTHER" id="PTHR12236:SF79">
    <property type="entry name" value="CUTICULAR PROTEIN 50CB-RELATED"/>
    <property type="match status" value="1"/>
</dbReference>
<dbReference type="Proteomes" id="UP000792457">
    <property type="component" value="Unassembled WGS sequence"/>
</dbReference>
<dbReference type="GO" id="GO:0042302">
    <property type="term" value="F:structural constituent of cuticle"/>
    <property type="evidence" value="ECO:0007669"/>
    <property type="project" value="UniProtKB-UniRule"/>
</dbReference>
<name>A0A8K0P950_LADFU</name>
<dbReference type="AlphaFoldDB" id="A0A8K0P950"/>
<reference evidence="4" key="2">
    <citation type="submission" date="2017-10" db="EMBL/GenBank/DDBJ databases">
        <title>Ladona fulva Genome sequencing and assembly.</title>
        <authorList>
            <person name="Murali S."/>
            <person name="Richards S."/>
            <person name="Bandaranaike D."/>
            <person name="Bellair M."/>
            <person name="Blankenburg K."/>
            <person name="Chao H."/>
            <person name="Dinh H."/>
            <person name="Doddapaneni H."/>
            <person name="Dugan-Rocha S."/>
            <person name="Elkadiri S."/>
            <person name="Gnanaolivu R."/>
            <person name="Hernandez B."/>
            <person name="Skinner E."/>
            <person name="Javaid M."/>
            <person name="Lee S."/>
            <person name="Li M."/>
            <person name="Ming W."/>
            <person name="Munidasa M."/>
            <person name="Muniz J."/>
            <person name="Nguyen L."/>
            <person name="Hughes D."/>
            <person name="Osuji N."/>
            <person name="Pu L.-L."/>
            <person name="Puazo M."/>
            <person name="Qu C."/>
            <person name="Quiroz J."/>
            <person name="Raj R."/>
            <person name="Weissenberger G."/>
            <person name="Xin Y."/>
            <person name="Zou X."/>
            <person name="Han Y."/>
            <person name="Worley K."/>
            <person name="Muzny D."/>
            <person name="Gibbs R."/>
        </authorList>
    </citation>
    <scope>NUCLEOTIDE SEQUENCE</scope>
    <source>
        <strain evidence="4">Sampled in the wild</strain>
    </source>
</reference>
<dbReference type="EMBL" id="KZ308889">
    <property type="protein sequence ID" value="KAG8235219.1"/>
    <property type="molecule type" value="Genomic_DNA"/>
</dbReference>
<dbReference type="GO" id="GO:0031012">
    <property type="term" value="C:extracellular matrix"/>
    <property type="evidence" value="ECO:0007669"/>
    <property type="project" value="TreeGrafter"/>
</dbReference>
<accession>A0A8K0P950</accession>
<dbReference type="PANTHER" id="PTHR12236">
    <property type="entry name" value="STRUCTURAL CONTITUENT OF CUTICLE"/>
    <property type="match status" value="1"/>
</dbReference>
<evidence type="ECO:0000256" key="3">
    <source>
        <dbReference type="SAM" id="MobiDB-lite"/>
    </source>
</evidence>
<dbReference type="Pfam" id="PF00379">
    <property type="entry name" value="Chitin_bind_4"/>
    <property type="match status" value="1"/>
</dbReference>
<keyword evidence="1 2" id="KW-0193">Cuticle</keyword>
<dbReference type="InterPro" id="IPR000618">
    <property type="entry name" value="Insect_cuticle"/>
</dbReference>
<dbReference type="InterPro" id="IPR051217">
    <property type="entry name" value="Insect_Cuticle_Struc_Prot"/>
</dbReference>
<evidence type="ECO:0000313" key="5">
    <source>
        <dbReference type="Proteomes" id="UP000792457"/>
    </source>
</evidence>
<feature type="compositionally biased region" description="Basic and acidic residues" evidence="3">
    <location>
        <begin position="19"/>
        <end position="29"/>
    </location>
</feature>
<reference evidence="4" key="1">
    <citation type="submission" date="2013-04" db="EMBL/GenBank/DDBJ databases">
        <authorList>
            <person name="Qu J."/>
            <person name="Murali S.C."/>
            <person name="Bandaranaike D."/>
            <person name="Bellair M."/>
            <person name="Blankenburg K."/>
            <person name="Chao H."/>
            <person name="Dinh H."/>
            <person name="Doddapaneni H."/>
            <person name="Downs B."/>
            <person name="Dugan-Rocha S."/>
            <person name="Elkadiri S."/>
            <person name="Gnanaolivu R.D."/>
            <person name="Hernandez B."/>
            <person name="Javaid M."/>
            <person name="Jayaseelan J.C."/>
            <person name="Lee S."/>
            <person name="Li M."/>
            <person name="Ming W."/>
            <person name="Munidasa M."/>
            <person name="Muniz J."/>
            <person name="Nguyen L."/>
            <person name="Ongeri F."/>
            <person name="Osuji N."/>
            <person name="Pu L.-L."/>
            <person name="Puazo M."/>
            <person name="Qu C."/>
            <person name="Quiroz J."/>
            <person name="Raj R."/>
            <person name="Weissenberger G."/>
            <person name="Xin Y."/>
            <person name="Zou X."/>
            <person name="Han Y."/>
            <person name="Richards S."/>
            <person name="Worley K."/>
            <person name="Muzny D."/>
            <person name="Gibbs R."/>
        </authorList>
    </citation>
    <scope>NUCLEOTIDE SEQUENCE</scope>
    <source>
        <strain evidence="4">Sampled in the wild</strain>
    </source>
</reference>
<feature type="compositionally biased region" description="Low complexity" evidence="3">
    <location>
        <begin position="215"/>
        <end position="231"/>
    </location>
</feature>
<sequence length="362" mass="40087">MERAERATARGGQTPWDARPPRARTDLGRHPRPFTPALPLHHPFPSLGRISGPPLRIPRQILSPLPHCATPPPRNKRTSRRRIVSENRVGVRRTQGNNTLFSARVWPTGQGFASSALEVLSNMKMNIQVAVTLLAALHVATARPEPPVPGQNAYLPPTTGGYHYSKPPTSFTYPTQTPTHIYTTPPTYTTPPIYNPTTRPPIYTPPPPPPPSYGPPITTTRRPYTTTRPTYRPTPPTYYPTTPRPDYGVPDGNRPSYEKPSYGPPTATTPGHTDGHHHHHEPGMPFDFNYAVRESDPYGGLNDYSHNAISNGDVVNGEYRVLLPDGRVQVVKYTADWATGYHAQVSYEGGNNNPFAPNNPQY</sequence>
<evidence type="ECO:0000256" key="2">
    <source>
        <dbReference type="PROSITE-ProRule" id="PRU00497"/>
    </source>
</evidence>
<evidence type="ECO:0008006" key="6">
    <source>
        <dbReference type="Google" id="ProtNLM"/>
    </source>
</evidence>
<dbReference type="PROSITE" id="PS51155">
    <property type="entry name" value="CHIT_BIND_RR_2"/>
    <property type="match status" value="1"/>
</dbReference>
<feature type="region of interest" description="Disordered" evidence="3">
    <location>
        <begin position="1"/>
        <end position="30"/>
    </location>
</feature>
<organism evidence="4 5">
    <name type="scientific">Ladona fulva</name>
    <name type="common">Scarce chaser dragonfly</name>
    <name type="synonym">Libellula fulva</name>
    <dbReference type="NCBI Taxonomy" id="123851"/>
    <lineage>
        <taxon>Eukaryota</taxon>
        <taxon>Metazoa</taxon>
        <taxon>Ecdysozoa</taxon>
        <taxon>Arthropoda</taxon>
        <taxon>Hexapoda</taxon>
        <taxon>Insecta</taxon>
        <taxon>Pterygota</taxon>
        <taxon>Palaeoptera</taxon>
        <taxon>Odonata</taxon>
        <taxon>Epiprocta</taxon>
        <taxon>Anisoptera</taxon>
        <taxon>Libelluloidea</taxon>
        <taxon>Libellulidae</taxon>
        <taxon>Ladona</taxon>
    </lineage>
</organism>
<dbReference type="PRINTS" id="PR01217">
    <property type="entry name" value="PRICHEXTENSN"/>
</dbReference>
<feature type="compositionally biased region" description="Pro residues" evidence="3">
    <location>
        <begin position="198"/>
        <end position="214"/>
    </location>
</feature>
<dbReference type="PROSITE" id="PS00233">
    <property type="entry name" value="CHIT_BIND_RR_1"/>
    <property type="match status" value="1"/>
</dbReference>
<feature type="compositionally biased region" description="Low complexity" evidence="3">
    <location>
        <begin position="177"/>
        <end position="197"/>
    </location>
</feature>
<evidence type="ECO:0000256" key="1">
    <source>
        <dbReference type="ARBA" id="ARBA00022460"/>
    </source>
</evidence>
<feature type="region of interest" description="Disordered" evidence="3">
    <location>
        <begin position="177"/>
        <end position="283"/>
    </location>
</feature>
<dbReference type="GO" id="GO:0005615">
    <property type="term" value="C:extracellular space"/>
    <property type="evidence" value="ECO:0007669"/>
    <property type="project" value="TreeGrafter"/>
</dbReference>
<evidence type="ECO:0000313" key="4">
    <source>
        <dbReference type="EMBL" id="KAG8235219.1"/>
    </source>
</evidence>
<proteinExistence type="predicted"/>
<gene>
    <name evidence="4" type="ORF">J437_LFUL015214</name>
</gene>
<keyword evidence="5" id="KW-1185">Reference proteome</keyword>
<dbReference type="InterPro" id="IPR031311">
    <property type="entry name" value="CHIT_BIND_RR_consensus"/>
</dbReference>